<feature type="chain" id="PRO_5037893177" evidence="1">
    <location>
        <begin position="21"/>
        <end position="179"/>
    </location>
</feature>
<keyword evidence="2" id="KW-1185">Reference proteome</keyword>
<dbReference type="Proteomes" id="UP000887574">
    <property type="component" value="Unplaced"/>
</dbReference>
<protein>
    <submittedName>
        <fullName evidence="3">Secreted protein</fullName>
    </submittedName>
</protein>
<keyword evidence="1" id="KW-0732">Signal</keyword>
<evidence type="ECO:0000313" key="2">
    <source>
        <dbReference type="Proteomes" id="UP000887574"/>
    </source>
</evidence>
<reference evidence="3" key="1">
    <citation type="submission" date="2022-11" db="UniProtKB">
        <authorList>
            <consortium name="WormBaseParasite"/>
        </authorList>
    </citation>
    <scope>IDENTIFICATION</scope>
</reference>
<dbReference type="WBParaSite" id="jg15640">
    <property type="protein sequence ID" value="jg15640"/>
    <property type="gene ID" value="jg15640"/>
</dbReference>
<accession>A0A915D4Z8</accession>
<sequence>MKFLWICLAVKLFSLRTVSSGKKAGSKSVFVCELKIGLLENRASFRKASSRSSFWNPDSEKLVENKKASLVVIAHDVDPSKSSCSACSYSPFWGALLRCQRKARLGQVVHRRPLLPRYCGYQPGGQELAEEFDEDSSGQLNERGDEIRKHWGGARIKNSSGIHLILLVTKSSVGVPSDA</sequence>
<proteinExistence type="predicted"/>
<evidence type="ECO:0000256" key="1">
    <source>
        <dbReference type="SAM" id="SignalP"/>
    </source>
</evidence>
<name>A0A915D4Z8_9BILA</name>
<feature type="signal peptide" evidence="1">
    <location>
        <begin position="1"/>
        <end position="20"/>
    </location>
</feature>
<evidence type="ECO:0000313" key="3">
    <source>
        <dbReference type="WBParaSite" id="jg15640"/>
    </source>
</evidence>
<dbReference type="InterPro" id="IPR029064">
    <property type="entry name" value="Ribosomal_eL30-like_sf"/>
</dbReference>
<dbReference type="Gene3D" id="3.30.1330.30">
    <property type="match status" value="1"/>
</dbReference>
<organism evidence="2 3">
    <name type="scientific">Ditylenchus dipsaci</name>
    <dbReference type="NCBI Taxonomy" id="166011"/>
    <lineage>
        <taxon>Eukaryota</taxon>
        <taxon>Metazoa</taxon>
        <taxon>Ecdysozoa</taxon>
        <taxon>Nematoda</taxon>
        <taxon>Chromadorea</taxon>
        <taxon>Rhabditida</taxon>
        <taxon>Tylenchina</taxon>
        <taxon>Tylenchomorpha</taxon>
        <taxon>Sphaerularioidea</taxon>
        <taxon>Anguinidae</taxon>
        <taxon>Anguininae</taxon>
        <taxon>Ditylenchus</taxon>
    </lineage>
</organism>
<dbReference type="AlphaFoldDB" id="A0A915D4Z8"/>
<dbReference type="SUPFAM" id="SSF55315">
    <property type="entry name" value="L30e-like"/>
    <property type="match status" value="1"/>
</dbReference>